<evidence type="ECO:0000256" key="2">
    <source>
        <dbReference type="ARBA" id="ARBA00022723"/>
    </source>
</evidence>
<evidence type="ECO:0000256" key="3">
    <source>
        <dbReference type="ARBA" id="ARBA00023004"/>
    </source>
</evidence>
<dbReference type="SUPFAM" id="SSF46626">
    <property type="entry name" value="Cytochrome c"/>
    <property type="match status" value="1"/>
</dbReference>
<feature type="chain" id="PRO_5047275149" evidence="5">
    <location>
        <begin position="23"/>
        <end position="158"/>
    </location>
</feature>
<evidence type="ECO:0000256" key="4">
    <source>
        <dbReference type="PROSITE-ProRule" id="PRU00433"/>
    </source>
</evidence>
<dbReference type="InterPro" id="IPR009056">
    <property type="entry name" value="Cyt_c-like_dom"/>
</dbReference>
<dbReference type="Pfam" id="PF00034">
    <property type="entry name" value="Cytochrom_C"/>
    <property type="match status" value="1"/>
</dbReference>
<evidence type="ECO:0000256" key="5">
    <source>
        <dbReference type="SAM" id="SignalP"/>
    </source>
</evidence>
<dbReference type="Proteomes" id="UP001379533">
    <property type="component" value="Chromosome"/>
</dbReference>
<gene>
    <name evidence="7" type="ORF">LZC95_04165</name>
</gene>
<dbReference type="EMBL" id="CP089982">
    <property type="protein sequence ID" value="WXA96033.1"/>
    <property type="molecule type" value="Genomic_DNA"/>
</dbReference>
<dbReference type="PROSITE" id="PS51007">
    <property type="entry name" value="CYTC"/>
    <property type="match status" value="1"/>
</dbReference>
<accession>A0ABZ2KBJ6</accession>
<reference evidence="7 8" key="1">
    <citation type="submission" date="2021-12" db="EMBL/GenBank/DDBJ databases">
        <title>Discovery of the Pendulisporaceae a myxobacterial family with distinct sporulation behavior and unique specialized metabolism.</title>
        <authorList>
            <person name="Garcia R."/>
            <person name="Popoff A."/>
            <person name="Bader C.D."/>
            <person name="Loehr J."/>
            <person name="Walesch S."/>
            <person name="Walt C."/>
            <person name="Boldt J."/>
            <person name="Bunk B."/>
            <person name="Haeckl F.J.F.P.J."/>
            <person name="Gunesch A.P."/>
            <person name="Birkelbach J."/>
            <person name="Nuebel U."/>
            <person name="Pietschmann T."/>
            <person name="Bach T."/>
            <person name="Mueller R."/>
        </authorList>
    </citation>
    <scope>NUCLEOTIDE SEQUENCE [LARGE SCALE GENOMIC DNA]</scope>
    <source>
        <strain evidence="7 8">MSr12523</strain>
    </source>
</reference>
<evidence type="ECO:0000256" key="1">
    <source>
        <dbReference type="ARBA" id="ARBA00022617"/>
    </source>
</evidence>
<keyword evidence="8" id="KW-1185">Reference proteome</keyword>
<dbReference type="Gene3D" id="1.10.760.10">
    <property type="entry name" value="Cytochrome c-like domain"/>
    <property type="match status" value="1"/>
</dbReference>
<evidence type="ECO:0000313" key="8">
    <source>
        <dbReference type="Proteomes" id="UP001379533"/>
    </source>
</evidence>
<protein>
    <submittedName>
        <fullName evidence="7">C-type cytochrome</fullName>
    </submittedName>
</protein>
<keyword evidence="2 4" id="KW-0479">Metal-binding</keyword>
<evidence type="ECO:0000313" key="7">
    <source>
        <dbReference type="EMBL" id="WXA96033.1"/>
    </source>
</evidence>
<dbReference type="PANTHER" id="PTHR35889">
    <property type="entry name" value="CYCLOINULO-OLIGOSACCHARIDE FRUCTANOTRANSFERASE-RELATED"/>
    <property type="match status" value="1"/>
</dbReference>
<keyword evidence="1 4" id="KW-0349">Heme</keyword>
<dbReference type="InterPro" id="IPR036909">
    <property type="entry name" value="Cyt_c-like_dom_sf"/>
</dbReference>
<keyword evidence="3 4" id="KW-0408">Iron</keyword>
<name>A0ABZ2KBJ6_9BACT</name>
<dbReference type="PROSITE" id="PS51257">
    <property type="entry name" value="PROKAR_LIPOPROTEIN"/>
    <property type="match status" value="1"/>
</dbReference>
<evidence type="ECO:0000259" key="6">
    <source>
        <dbReference type="PROSITE" id="PS51007"/>
    </source>
</evidence>
<feature type="signal peptide" evidence="5">
    <location>
        <begin position="1"/>
        <end position="22"/>
    </location>
</feature>
<proteinExistence type="predicted"/>
<dbReference type="RefSeq" id="WP_394846646.1">
    <property type="nucleotide sequence ID" value="NZ_CP089982.1"/>
</dbReference>
<keyword evidence="5" id="KW-0732">Signal</keyword>
<dbReference type="PANTHER" id="PTHR35889:SF3">
    <property type="entry name" value="F-BOX DOMAIN-CONTAINING PROTEIN"/>
    <property type="match status" value="1"/>
</dbReference>
<sequence>MRTHLRPFFVAALIGAAGLLSACGDKAPNPEEDGNKVESKWTFDEVYAIFEARCVKCHSGKGDGSGASGGLTLTPKAEAYANLINKPAAGGKCKNPGEGNDPYVRVKPEDPEGSLLLQKVKGTHGCGDRMPPAGAPTLTAEQIQTIEAWIENGALNPP</sequence>
<organism evidence="7 8">
    <name type="scientific">Pendulispora brunnea</name>
    <dbReference type="NCBI Taxonomy" id="2905690"/>
    <lineage>
        <taxon>Bacteria</taxon>
        <taxon>Pseudomonadati</taxon>
        <taxon>Myxococcota</taxon>
        <taxon>Myxococcia</taxon>
        <taxon>Myxococcales</taxon>
        <taxon>Sorangiineae</taxon>
        <taxon>Pendulisporaceae</taxon>
        <taxon>Pendulispora</taxon>
    </lineage>
</organism>
<feature type="domain" description="Cytochrome c" evidence="6">
    <location>
        <begin position="34"/>
        <end position="154"/>
    </location>
</feature>